<gene>
    <name evidence="1" type="ORF">Poly30_04430</name>
</gene>
<dbReference type="Proteomes" id="UP000320390">
    <property type="component" value="Chromosome"/>
</dbReference>
<protein>
    <submittedName>
        <fullName evidence="1">Uncharacterized protein</fullName>
    </submittedName>
</protein>
<proteinExistence type="predicted"/>
<name>A0A518ELJ1_9BACT</name>
<dbReference type="AlphaFoldDB" id="A0A518ELJ1"/>
<dbReference type="OrthoDB" id="10020084at2"/>
<keyword evidence="2" id="KW-1185">Reference proteome</keyword>
<dbReference type="EMBL" id="CP036434">
    <property type="protein sequence ID" value="QDV04948.1"/>
    <property type="molecule type" value="Genomic_DNA"/>
</dbReference>
<evidence type="ECO:0000313" key="1">
    <source>
        <dbReference type="EMBL" id="QDV04948.1"/>
    </source>
</evidence>
<evidence type="ECO:0000313" key="2">
    <source>
        <dbReference type="Proteomes" id="UP000320390"/>
    </source>
</evidence>
<organism evidence="1 2">
    <name type="scientific">Saltatorellus ferox</name>
    <dbReference type="NCBI Taxonomy" id="2528018"/>
    <lineage>
        <taxon>Bacteria</taxon>
        <taxon>Pseudomonadati</taxon>
        <taxon>Planctomycetota</taxon>
        <taxon>Planctomycetia</taxon>
        <taxon>Planctomycetia incertae sedis</taxon>
        <taxon>Saltatorellus</taxon>
    </lineage>
</organism>
<sequence length="295" mass="32695">MKRKLLRILLVLGVLALLRFGLPLGFAAWHYSSTPTMREWVRERPVEDRVWDGAGGDLRESERRVLEMTAPPSEPERFAAWTPSLRFEHGDEVLLDLALEVRYEATEVDAWEERGVGSESYGPVTLHATRCDLDPEFHAIVVLTLTERAEGDRRAPSTKLDVFVLAGPGGVELVERTERVGGSSSYDLSIRSLAEGFARDFTLKALLLGILHPTGDPPPSGIGYHAHSTFTPTWNRVPGGSQGASYGMWRFTGTTRQYSVLIHAESKGEAPFEPGSGSSLTSEVNLSYRWNGEVW</sequence>
<dbReference type="RefSeq" id="WP_145194378.1">
    <property type="nucleotide sequence ID" value="NZ_CP036434.1"/>
</dbReference>
<accession>A0A518ELJ1</accession>
<reference evidence="1 2" key="1">
    <citation type="submission" date="2019-02" db="EMBL/GenBank/DDBJ databases">
        <title>Deep-cultivation of Planctomycetes and their phenomic and genomic characterization uncovers novel biology.</title>
        <authorList>
            <person name="Wiegand S."/>
            <person name="Jogler M."/>
            <person name="Boedeker C."/>
            <person name="Pinto D."/>
            <person name="Vollmers J."/>
            <person name="Rivas-Marin E."/>
            <person name="Kohn T."/>
            <person name="Peeters S.H."/>
            <person name="Heuer A."/>
            <person name="Rast P."/>
            <person name="Oberbeckmann S."/>
            <person name="Bunk B."/>
            <person name="Jeske O."/>
            <person name="Meyerdierks A."/>
            <person name="Storesund J.E."/>
            <person name="Kallscheuer N."/>
            <person name="Luecker S."/>
            <person name="Lage O.M."/>
            <person name="Pohl T."/>
            <person name="Merkel B.J."/>
            <person name="Hornburger P."/>
            <person name="Mueller R.-W."/>
            <person name="Bruemmer F."/>
            <person name="Labrenz M."/>
            <person name="Spormann A.M."/>
            <person name="Op den Camp H."/>
            <person name="Overmann J."/>
            <person name="Amann R."/>
            <person name="Jetten M.S.M."/>
            <person name="Mascher T."/>
            <person name="Medema M.H."/>
            <person name="Devos D.P."/>
            <person name="Kaster A.-K."/>
            <person name="Ovreas L."/>
            <person name="Rohde M."/>
            <person name="Galperin M.Y."/>
            <person name="Jogler C."/>
        </authorList>
    </citation>
    <scope>NUCLEOTIDE SEQUENCE [LARGE SCALE GENOMIC DNA]</scope>
    <source>
        <strain evidence="1 2">Poly30</strain>
    </source>
</reference>